<comment type="caution">
    <text evidence="3">The sequence shown here is derived from an EMBL/GenBank/DDBJ whole genome shotgun (WGS) entry which is preliminary data.</text>
</comment>
<feature type="transmembrane region" description="Helical" evidence="1">
    <location>
        <begin position="7"/>
        <end position="28"/>
    </location>
</feature>
<dbReference type="GO" id="GO:0016491">
    <property type="term" value="F:oxidoreductase activity"/>
    <property type="evidence" value="ECO:0007669"/>
    <property type="project" value="InterPro"/>
</dbReference>
<dbReference type="InterPro" id="IPR036249">
    <property type="entry name" value="Thioredoxin-like_sf"/>
</dbReference>
<dbReference type="EMBL" id="MHLB01000008">
    <property type="protein sequence ID" value="OGZ02575.1"/>
    <property type="molecule type" value="Genomic_DNA"/>
</dbReference>
<evidence type="ECO:0000256" key="1">
    <source>
        <dbReference type="SAM" id="Phobius"/>
    </source>
</evidence>
<dbReference type="Pfam" id="PF00578">
    <property type="entry name" value="AhpC-TSA"/>
    <property type="match status" value="1"/>
</dbReference>
<protein>
    <recommendedName>
        <fullName evidence="2">Thioredoxin domain-containing protein</fullName>
    </recommendedName>
</protein>
<keyword evidence="1" id="KW-1133">Transmembrane helix</keyword>
<reference evidence="3 4" key="1">
    <citation type="journal article" date="2016" name="Nat. Commun.">
        <title>Thousands of microbial genomes shed light on interconnected biogeochemical processes in an aquifer system.</title>
        <authorList>
            <person name="Anantharaman K."/>
            <person name="Brown C.T."/>
            <person name="Hug L.A."/>
            <person name="Sharon I."/>
            <person name="Castelle C.J."/>
            <person name="Probst A.J."/>
            <person name="Thomas B.C."/>
            <person name="Singh A."/>
            <person name="Wilkins M.J."/>
            <person name="Karaoz U."/>
            <person name="Brodie E.L."/>
            <person name="Williams K.H."/>
            <person name="Hubbard S.S."/>
            <person name="Banfield J.F."/>
        </authorList>
    </citation>
    <scope>NUCLEOTIDE SEQUENCE [LARGE SCALE GENOMIC DNA]</scope>
</reference>
<dbReference type="InterPro" id="IPR013766">
    <property type="entry name" value="Thioredoxin_domain"/>
</dbReference>
<name>A0A1G2CMH5_9BACT</name>
<dbReference type="GO" id="GO:0016209">
    <property type="term" value="F:antioxidant activity"/>
    <property type="evidence" value="ECO:0007669"/>
    <property type="project" value="InterPro"/>
</dbReference>
<dbReference type="Proteomes" id="UP000178348">
    <property type="component" value="Unassembled WGS sequence"/>
</dbReference>
<gene>
    <name evidence="3" type="ORF">A2946_01255</name>
</gene>
<dbReference type="Gene3D" id="3.40.30.10">
    <property type="entry name" value="Glutaredoxin"/>
    <property type="match status" value="1"/>
</dbReference>
<keyword evidence="1" id="KW-0472">Membrane</keyword>
<dbReference type="PROSITE" id="PS51352">
    <property type="entry name" value="THIOREDOXIN_2"/>
    <property type="match status" value="1"/>
</dbReference>
<dbReference type="InterPro" id="IPR000866">
    <property type="entry name" value="AhpC/TSA"/>
</dbReference>
<dbReference type="AlphaFoldDB" id="A0A1G2CMH5"/>
<organism evidence="3 4">
    <name type="scientific">Candidatus Liptonbacteria bacterium RIFCSPLOWO2_01_FULL_53_13</name>
    <dbReference type="NCBI Taxonomy" id="1798651"/>
    <lineage>
        <taxon>Bacteria</taxon>
        <taxon>Candidatus Liptoniibacteriota</taxon>
    </lineage>
</organism>
<dbReference type="CDD" id="cd02971">
    <property type="entry name" value="PRX_family"/>
    <property type="match status" value="1"/>
</dbReference>
<sequence length="206" mass="22006">MKKTNNSYAPAIVLAVVGVFVIAGIYVANKTNDTASGGQAGAGGGGALLSIDDLVGKPAPKFSLSDRNGTEYSLENLKGKNVVLFFNEGIMCYPGCWNQVASLGKDARFNGGDTLAFSVVVDQPNDWAKAIQKMPELESAKLLFDTSRSASRAYAMLTANSSMHFGSLPGHTYVVIDKAGIVRYVYDDPRMAINNELITAEVEKLE</sequence>
<evidence type="ECO:0000313" key="4">
    <source>
        <dbReference type="Proteomes" id="UP000178348"/>
    </source>
</evidence>
<evidence type="ECO:0000313" key="3">
    <source>
        <dbReference type="EMBL" id="OGZ02575.1"/>
    </source>
</evidence>
<dbReference type="SUPFAM" id="SSF52833">
    <property type="entry name" value="Thioredoxin-like"/>
    <property type="match status" value="1"/>
</dbReference>
<feature type="domain" description="Thioredoxin" evidence="2">
    <location>
        <begin position="53"/>
        <end position="206"/>
    </location>
</feature>
<accession>A0A1G2CMH5</accession>
<proteinExistence type="predicted"/>
<keyword evidence="1" id="KW-0812">Transmembrane</keyword>
<evidence type="ECO:0000259" key="2">
    <source>
        <dbReference type="PROSITE" id="PS51352"/>
    </source>
</evidence>